<name>A0A432YGY1_9GAMM</name>
<comment type="caution">
    <text evidence="9">The sequence shown here is derived from an EMBL/GenBank/DDBJ whole genome shotgun (WGS) entry which is preliminary data.</text>
</comment>
<evidence type="ECO:0000313" key="10">
    <source>
        <dbReference type="Proteomes" id="UP000288259"/>
    </source>
</evidence>
<dbReference type="InterPro" id="IPR000172">
    <property type="entry name" value="GMC_OxRdtase_N"/>
</dbReference>
<feature type="domain" description="Glucose-methanol-choline oxidoreductase N-terminal" evidence="7">
    <location>
        <begin position="84"/>
        <end position="107"/>
    </location>
</feature>
<dbReference type="Pfam" id="PF00732">
    <property type="entry name" value="GMC_oxred_N"/>
    <property type="match status" value="1"/>
</dbReference>
<dbReference type="InterPro" id="IPR012132">
    <property type="entry name" value="GMC_OxRdtase"/>
</dbReference>
<dbReference type="Gene3D" id="3.50.50.60">
    <property type="entry name" value="FAD/NAD(P)-binding domain"/>
    <property type="match status" value="1"/>
</dbReference>
<dbReference type="PANTHER" id="PTHR11552:SF147">
    <property type="entry name" value="CHOLINE DEHYDROGENASE, MITOCHONDRIAL"/>
    <property type="match status" value="1"/>
</dbReference>
<protein>
    <submittedName>
        <fullName evidence="9">Choline dehydrogenase</fullName>
    </submittedName>
</protein>
<dbReference type="RefSeq" id="WP_126754602.1">
    <property type="nucleotide sequence ID" value="NZ_PIPY01000007.1"/>
</dbReference>
<feature type="binding site" evidence="5">
    <location>
        <position position="221"/>
    </location>
    <ligand>
        <name>FAD</name>
        <dbReference type="ChEBI" id="CHEBI:57692"/>
    </ligand>
</feature>
<dbReference type="Pfam" id="PF05199">
    <property type="entry name" value="GMC_oxred_C"/>
    <property type="match status" value="1"/>
</dbReference>
<evidence type="ECO:0000259" key="7">
    <source>
        <dbReference type="PROSITE" id="PS00623"/>
    </source>
</evidence>
<dbReference type="GO" id="GO:0008812">
    <property type="term" value="F:choline dehydrogenase activity"/>
    <property type="evidence" value="ECO:0007669"/>
    <property type="project" value="TreeGrafter"/>
</dbReference>
<dbReference type="GO" id="GO:0050660">
    <property type="term" value="F:flavin adenine dinucleotide binding"/>
    <property type="evidence" value="ECO:0007669"/>
    <property type="project" value="InterPro"/>
</dbReference>
<evidence type="ECO:0000313" key="9">
    <source>
        <dbReference type="EMBL" id="RUO60194.1"/>
    </source>
</evidence>
<keyword evidence="10" id="KW-1185">Reference proteome</keyword>
<feature type="domain" description="Glucose-methanol-choline oxidoreductase N-terminal" evidence="8">
    <location>
        <begin position="256"/>
        <end position="270"/>
    </location>
</feature>
<dbReference type="SUPFAM" id="SSF54373">
    <property type="entry name" value="FAD-linked reductases, C-terminal domain"/>
    <property type="match status" value="1"/>
</dbReference>
<dbReference type="PIRSF" id="PIRSF000137">
    <property type="entry name" value="Alcohol_oxidase"/>
    <property type="match status" value="1"/>
</dbReference>
<evidence type="ECO:0000259" key="8">
    <source>
        <dbReference type="PROSITE" id="PS00624"/>
    </source>
</evidence>
<accession>A0A432YGY1</accession>
<proteinExistence type="inferred from homology"/>
<evidence type="ECO:0000256" key="3">
    <source>
        <dbReference type="ARBA" id="ARBA00022630"/>
    </source>
</evidence>
<evidence type="ECO:0000256" key="5">
    <source>
        <dbReference type="PIRSR" id="PIRSR000137-2"/>
    </source>
</evidence>
<sequence>MNAEATFDYIIVGGGSAGCVLAERLSRSGEFRVALLEAGGSGRSPLITMPGAVASLLHSRRHNWMLRSEDKHLRRGKGLYTPRGKGLGGSSAINAMIYTRGAPSDYEGWAAQSSDNWQWSAMLERFRKLERNGRGADAYHGDSGPLHVTDVEPYYAVSRRFIEAGVQAGLPHNTDFNGPSLYGVGAFQFTMHNGERFGTRRAFLEPALKRENLQVFTKAQVERVKIAAQRAEGVFIRQGGKLSFLAARREVVLSAGAFHSPQILMLSGIGCASELHRHGIATLVDRPDVGGNLQEHVDVMLHYKNARKDSLNLAPIGLGRLGMAALRYWYSRNGAMAHPPAEVGGFLRSQPEVETPDLQLHLVPTRFDDSGYDLTPAFRHGFACHVCVLRPQARGRLYLHARDIRKKPGFTYDFLQNDSDQQSLLSGVRQVRDIMQQPAMAEHNGGEVLPGDVADDEQLLERLRSHCGLIYHPTSTCRMGNDDAAVVDASLKVRGVERLRVVDASIMPTVVSGNTNAPTMVIADLGADLILADTH</sequence>
<dbReference type="Proteomes" id="UP000288259">
    <property type="component" value="Unassembled WGS sequence"/>
</dbReference>
<comment type="cofactor">
    <cofactor evidence="1 5">
        <name>FAD</name>
        <dbReference type="ChEBI" id="CHEBI:57692"/>
    </cofactor>
</comment>
<dbReference type="GO" id="GO:0016020">
    <property type="term" value="C:membrane"/>
    <property type="evidence" value="ECO:0007669"/>
    <property type="project" value="TreeGrafter"/>
</dbReference>
<dbReference type="AlphaFoldDB" id="A0A432YGY1"/>
<keyword evidence="3 6" id="KW-0285">Flavoprotein</keyword>
<dbReference type="Gene3D" id="3.30.560.10">
    <property type="entry name" value="Glucose Oxidase, domain 3"/>
    <property type="match status" value="1"/>
</dbReference>
<dbReference type="InterPro" id="IPR036188">
    <property type="entry name" value="FAD/NAD-bd_sf"/>
</dbReference>
<dbReference type="PROSITE" id="PS00624">
    <property type="entry name" value="GMC_OXRED_2"/>
    <property type="match status" value="1"/>
</dbReference>
<reference evidence="10" key="1">
    <citation type="journal article" date="2018" name="Front. Microbiol.">
        <title>Genome-Based Analysis Reveals the Taxonomy and Diversity of the Family Idiomarinaceae.</title>
        <authorList>
            <person name="Liu Y."/>
            <person name="Lai Q."/>
            <person name="Shao Z."/>
        </authorList>
    </citation>
    <scope>NUCLEOTIDE SEQUENCE [LARGE SCALE GENOMIC DNA]</scope>
    <source>
        <strain evidence="10">CVS-6</strain>
    </source>
</reference>
<dbReference type="EMBL" id="PIPY01000007">
    <property type="protein sequence ID" value="RUO60194.1"/>
    <property type="molecule type" value="Genomic_DNA"/>
</dbReference>
<evidence type="ECO:0000256" key="1">
    <source>
        <dbReference type="ARBA" id="ARBA00001974"/>
    </source>
</evidence>
<gene>
    <name evidence="9" type="ORF">CWI71_07230</name>
</gene>
<evidence type="ECO:0000256" key="6">
    <source>
        <dbReference type="RuleBase" id="RU003968"/>
    </source>
</evidence>
<dbReference type="InterPro" id="IPR007867">
    <property type="entry name" value="GMC_OxRtase_C"/>
</dbReference>
<keyword evidence="4 5" id="KW-0274">FAD</keyword>
<evidence type="ECO:0000256" key="2">
    <source>
        <dbReference type="ARBA" id="ARBA00010790"/>
    </source>
</evidence>
<comment type="similarity">
    <text evidence="2 6">Belongs to the GMC oxidoreductase family.</text>
</comment>
<evidence type="ECO:0000256" key="4">
    <source>
        <dbReference type="ARBA" id="ARBA00022827"/>
    </source>
</evidence>
<dbReference type="OrthoDB" id="9785276at2"/>
<dbReference type="SUPFAM" id="SSF51905">
    <property type="entry name" value="FAD/NAD(P)-binding domain"/>
    <property type="match status" value="1"/>
</dbReference>
<organism evidence="9 10">
    <name type="scientific">Pseudidiomarina insulisalsae</name>
    <dbReference type="NCBI Taxonomy" id="575789"/>
    <lineage>
        <taxon>Bacteria</taxon>
        <taxon>Pseudomonadati</taxon>
        <taxon>Pseudomonadota</taxon>
        <taxon>Gammaproteobacteria</taxon>
        <taxon>Alteromonadales</taxon>
        <taxon>Idiomarinaceae</taxon>
        <taxon>Pseudidiomarina</taxon>
    </lineage>
</organism>
<dbReference type="PANTHER" id="PTHR11552">
    <property type="entry name" value="GLUCOSE-METHANOL-CHOLINE GMC OXIDOREDUCTASE"/>
    <property type="match status" value="1"/>
</dbReference>
<dbReference type="PROSITE" id="PS00623">
    <property type="entry name" value="GMC_OXRED_1"/>
    <property type="match status" value="1"/>
</dbReference>
<dbReference type="GO" id="GO:0019285">
    <property type="term" value="P:glycine betaine biosynthetic process from choline"/>
    <property type="evidence" value="ECO:0007669"/>
    <property type="project" value="TreeGrafter"/>
</dbReference>